<keyword evidence="9" id="KW-0812">Transmembrane</keyword>
<evidence type="ECO:0000259" key="11">
    <source>
        <dbReference type="SMART" id="SM00387"/>
    </source>
</evidence>
<keyword evidence="9" id="KW-0472">Membrane</keyword>
<keyword evidence="12" id="KW-0614">Plasmid</keyword>
<evidence type="ECO:0000313" key="13">
    <source>
        <dbReference type="Proteomes" id="UP000830401"/>
    </source>
</evidence>
<evidence type="ECO:0000256" key="2">
    <source>
        <dbReference type="ARBA" id="ARBA00012438"/>
    </source>
</evidence>
<keyword evidence="4" id="KW-0808">Transferase</keyword>
<dbReference type="InterPro" id="IPR011495">
    <property type="entry name" value="Sig_transdc_His_kin_sub2_dim/P"/>
</dbReference>
<dbReference type="PANTHER" id="PTHR41523:SF8">
    <property type="entry name" value="ETHYLENE RESPONSE SENSOR PROTEIN"/>
    <property type="match status" value="1"/>
</dbReference>
<feature type="domain" description="Histidine kinase/HSP90-like ATPase" evidence="11">
    <location>
        <begin position="662"/>
        <end position="760"/>
    </location>
</feature>
<evidence type="ECO:0000256" key="10">
    <source>
        <dbReference type="SAM" id="SignalP"/>
    </source>
</evidence>
<evidence type="ECO:0000256" key="3">
    <source>
        <dbReference type="ARBA" id="ARBA00022553"/>
    </source>
</evidence>
<dbReference type="Gene3D" id="1.25.40.10">
    <property type="entry name" value="Tetratricopeptide repeat domain"/>
    <property type="match status" value="2"/>
</dbReference>
<geneLocation type="plasmid" evidence="12 13">
    <name>unnamed2</name>
</geneLocation>
<proteinExistence type="predicted"/>
<keyword evidence="9" id="KW-1133">Transmembrane helix</keyword>
<evidence type="ECO:0000256" key="8">
    <source>
        <dbReference type="SAM" id="Coils"/>
    </source>
</evidence>
<dbReference type="Proteomes" id="UP000830401">
    <property type="component" value="Plasmid unnamed2"/>
</dbReference>
<evidence type="ECO:0000256" key="1">
    <source>
        <dbReference type="ARBA" id="ARBA00000085"/>
    </source>
</evidence>
<keyword evidence="5" id="KW-0547">Nucleotide-binding</keyword>
<dbReference type="SMART" id="SM00387">
    <property type="entry name" value="HATPase_c"/>
    <property type="match status" value="1"/>
</dbReference>
<evidence type="ECO:0000256" key="5">
    <source>
        <dbReference type="ARBA" id="ARBA00022741"/>
    </source>
</evidence>
<dbReference type="SUPFAM" id="SSF48452">
    <property type="entry name" value="TPR-like"/>
    <property type="match status" value="2"/>
</dbReference>
<keyword evidence="10" id="KW-0732">Signal</keyword>
<gene>
    <name evidence="12" type="ORF">MUN86_24995</name>
</gene>
<comment type="catalytic activity">
    <reaction evidence="1">
        <text>ATP + protein L-histidine = ADP + protein N-phospho-L-histidine.</text>
        <dbReference type="EC" id="2.7.13.3"/>
    </reaction>
</comment>
<feature type="coiled-coil region" evidence="8">
    <location>
        <begin position="512"/>
        <end position="560"/>
    </location>
</feature>
<keyword evidence="3" id="KW-0597">Phosphoprotein</keyword>
<sequence length="771" mass="86871">MKYLLALLLLLALTSQAEPYYPILSQTEVDSLRSKLRRSAPDTNRVKLLVAFSNDLTSRYYYMQKPDTIAVCIRQAQALSKALHYVAGQIDSDYALGYLLRKDPGGREVVLQALARSQQQHNRRREAIGWYLLCETYEKSMALHPQRIRYLEQAVRLFGAVHDQVQEARVLRELADAYLMQGKPARARQELLRSLALYRAAGYRKQHSSLDLLAATDDALGNYKDALQHALAAVASAKRSQDTLMLCTYYMRVGAVYQQFDQREKILQYYRLAMRSAEANHYTQTALGLTSTIARVLLAENRPQEALALILEKSKAYPPYDDYTRLAVAQGLVSCYLRTKQYALATAHCKQVESFLKSKNVVDNTRVLHGAYLTIGACCLATKQYAKARTYLLKSLAAGQIVLTRSSMAHTCLLLYKVDSAQGNLPSAIAHYKRYKAINDSIFSEKNSKQMAGLQIQFDTEKREQSIALLTKQNLVQQLTIRQREFQRNAVLGGAVLLVLVLGLGYNRYRLKQRSTRLLEQKQHALEAQQAEINRKNKALEQVLGEKDQLLEERQGLLVEKDWMLKEIHHRVKNNLQVVSSLLATQSRHLHDPQAVAAIRESQNRVQVMALLHQKLYQADNIGRVNMADYGREIVTYLIQSFDRQQSVQTKLELAPIELETTLATPLGLIINEAVTNALKHAFPPPRRGTLTVGLLCLAPQLYQLTITDDGVGLPPGFDLKRSRTLGMVIIKGLSRQIDGQLAVSTADGVCISLQFDTRKKPVYADAEAVA</sequence>
<dbReference type="InterPro" id="IPR011990">
    <property type="entry name" value="TPR-like_helical_dom_sf"/>
</dbReference>
<evidence type="ECO:0000256" key="6">
    <source>
        <dbReference type="ARBA" id="ARBA00022777"/>
    </source>
</evidence>
<dbReference type="SUPFAM" id="SSF55874">
    <property type="entry name" value="ATPase domain of HSP90 chaperone/DNA topoisomerase II/histidine kinase"/>
    <property type="match status" value="1"/>
</dbReference>
<evidence type="ECO:0000256" key="9">
    <source>
        <dbReference type="SAM" id="Phobius"/>
    </source>
</evidence>
<dbReference type="Pfam" id="PF02518">
    <property type="entry name" value="HATPase_c"/>
    <property type="match status" value="1"/>
</dbReference>
<dbReference type="RefSeq" id="WP_245126675.1">
    <property type="nucleotide sequence ID" value="NZ_CP095063.1"/>
</dbReference>
<dbReference type="InterPro" id="IPR036890">
    <property type="entry name" value="HATPase_C_sf"/>
</dbReference>
<dbReference type="EC" id="2.7.13.3" evidence="2"/>
<dbReference type="Gene3D" id="3.30.450.20">
    <property type="entry name" value="PAS domain"/>
    <property type="match status" value="1"/>
</dbReference>
<dbReference type="Gene3D" id="3.30.565.10">
    <property type="entry name" value="Histidine kinase-like ATPase, C-terminal domain"/>
    <property type="match status" value="1"/>
</dbReference>
<name>A0ABY4GF31_9BACT</name>
<evidence type="ECO:0000313" key="12">
    <source>
        <dbReference type="EMBL" id="UOQ68964.1"/>
    </source>
</evidence>
<accession>A0ABY4GF31</accession>
<feature type="chain" id="PRO_5046525317" description="histidine kinase" evidence="10">
    <location>
        <begin position="18"/>
        <end position="771"/>
    </location>
</feature>
<keyword evidence="8" id="KW-0175">Coiled coil</keyword>
<keyword evidence="13" id="KW-1185">Reference proteome</keyword>
<keyword evidence="6" id="KW-0418">Kinase</keyword>
<protein>
    <recommendedName>
        <fullName evidence="2">histidine kinase</fullName>
        <ecNumber evidence="2">2.7.13.3</ecNumber>
    </recommendedName>
</protein>
<evidence type="ECO:0000256" key="4">
    <source>
        <dbReference type="ARBA" id="ARBA00022679"/>
    </source>
</evidence>
<feature type="transmembrane region" description="Helical" evidence="9">
    <location>
        <begin position="490"/>
        <end position="509"/>
    </location>
</feature>
<dbReference type="Pfam" id="PF07568">
    <property type="entry name" value="HisKA_2"/>
    <property type="match status" value="1"/>
</dbReference>
<keyword evidence="7" id="KW-0067">ATP-binding</keyword>
<dbReference type="EMBL" id="CP095063">
    <property type="protein sequence ID" value="UOQ68964.1"/>
    <property type="molecule type" value="Genomic_DNA"/>
</dbReference>
<dbReference type="PANTHER" id="PTHR41523">
    <property type="entry name" value="TWO-COMPONENT SYSTEM SENSOR PROTEIN"/>
    <property type="match status" value="1"/>
</dbReference>
<dbReference type="InterPro" id="IPR003594">
    <property type="entry name" value="HATPase_dom"/>
</dbReference>
<evidence type="ECO:0000256" key="7">
    <source>
        <dbReference type="ARBA" id="ARBA00022840"/>
    </source>
</evidence>
<reference evidence="12" key="1">
    <citation type="submission" date="2022-04" db="EMBL/GenBank/DDBJ databases">
        <title>Hymenobacter sp. isolated from the air.</title>
        <authorList>
            <person name="Won M."/>
            <person name="Lee C.-M."/>
            <person name="Woen H.-Y."/>
            <person name="Kwon S.-W."/>
        </authorList>
    </citation>
    <scope>NUCLEOTIDE SEQUENCE</scope>
    <source>
        <strain evidence="12">5420S-77</strain>
        <plasmid evidence="12">unnamed2</plasmid>
    </source>
</reference>
<feature type="signal peptide" evidence="10">
    <location>
        <begin position="1"/>
        <end position="17"/>
    </location>
</feature>
<organism evidence="12 13">
    <name type="scientific">Hymenobacter volaticus</name>
    <dbReference type="NCBI Taxonomy" id="2932254"/>
    <lineage>
        <taxon>Bacteria</taxon>
        <taxon>Pseudomonadati</taxon>
        <taxon>Bacteroidota</taxon>
        <taxon>Cytophagia</taxon>
        <taxon>Cytophagales</taxon>
        <taxon>Hymenobacteraceae</taxon>
        <taxon>Hymenobacter</taxon>
    </lineage>
</organism>